<evidence type="ECO:0000313" key="7">
    <source>
        <dbReference type="Proteomes" id="UP000183988"/>
    </source>
</evidence>
<dbReference type="EMBL" id="FQVW01000024">
    <property type="protein sequence ID" value="SHG27313.1"/>
    <property type="molecule type" value="Genomic_DNA"/>
</dbReference>
<evidence type="ECO:0000313" key="6">
    <source>
        <dbReference type="EMBL" id="SHG27313.1"/>
    </source>
</evidence>
<evidence type="ECO:0000259" key="4">
    <source>
        <dbReference type="Pfam" id="PF06725"/>
    </source>
</evidence>
<dbReference type="Pfam" id="PF24568">
    <property type="entry name" value="CC_PcsB"/>
    <property type="match status" value="1"/>
</dbReference>
<accession>A0A1M5IHP4</accession>
<dbReference type="InterPro" id="IPR057309">
    <property type="entry name" value="PcsB_CC"/>
</dbReference>
<keyword evidence="1" id="KW-0732">Signal</keyword>
<dbReference type="PANTHER" id="PTHR39160:SF4">
    <property type="entry name" value="RESUSCITATION-PROMOTING FACTOR RPFB"/>
    <property type="match status" value="1"/>
</dbReference>
<dbReference type="InterPro" id="IPR051933">
    <property type="entry name" value="Resuscitation_pf_RpfB"/>
</dbReference>
<feature type="coiled-coil region" evidence="2">
    <location>
        <begin position="30"/>
        <end position="124"/>
    </location>
</feature>
<feature type="compositionally biased region" description="Basic and acidic residues" evidence="3">
    <location>
        <begin position="255"/>
        <end position="280"/>
    </location>
</feature>
<dbReference type="Gene3D" id="6.10.250.3150">
    <property type="match status" value="1"/>
</dbReference>
<dbReference type="PANTHER" id="PTHR39160">
    <property type="entry name" value="CELL WALL-BINDING PROTEIN YOCH"/>
    <property type="match status" value="1"/>
</dbReference>
<dbReference type="OrthoDB" id="9813368at2"/>
<sequence>MGKKITVITLATLLVIGCPIFYSYADTKDLDEIKDQRKEIKTEQTQVKAQINEVLTEIDELCLKLESVNESIEENERLIEKTEENITETVEDIRVLQEEIEELEENIESRYEILEDRVVSYQRNGGSIGFLEVVLGSESFGDLITRIVSLNKIAESDVSLMDQLQADKDQVAENQQSAFDKLDNLNQMRTEQEETLELVTKQKQQLVQNTKALERKQNELNDIMDRLQAEDSKLASVEAQVKREIEIARQKAIEAKKREEERKAREKEKAKLVNSDKENESSLETKNAETLMMTSTAYTANCTGCRGITYTGINLKENPDAKVIAVDPSVIPLGSVVHVEGYGYAIAGDIGSAIKGNKIDVFVPTKKEAYQWGVRRVKVTIQ</sequence>
<reference evidence="6 7" key="1">
    <citation type="submission" date="2016-11" db="EMBL/GenBank/DDBJ databases">
        <authorList>
            <person name="Jaros S."/>
            <person name="Januszkiewicz K."/>
            <person name="Wedrychowicz H."/>
        </authorList>
    </citation>
    <scope>NUCLEOTIDE SEQUENCE [LARGE SCALE GENOMIC DNA]</scope>
    <source>
        <strain evidence="6 7">IBRC-M 10683</strain>
    </source>
</reference>
<organism evidence="6 7">
    <name type="scientific">Ornithinibacillus halophilus</name>
    <dbReference type="NCBI Taxonomy" id="930117"/>
    <lineage>
        <taxon>Bacteria</taxon>
        <taxon>Bacillati</taxon>
        <taxon>Bacillota</taxon>
        <taxon>Bacilli</taxon>
        <taxon>Bacillales</taxon>
        <taxon>Bacillaceae</taxon>
        <taxon>Ornithinibacillus</taxon>
    </lineage>
</organism>
<evidence type="ECO:0000256" key="2">
    <source>
        <dbReference type="SAM" id="Coils"/>
    </source>
</evidence>
<dbReference type="GO" id="GO:0004553">
    <property type="term" value="F:hydrolase activity, hydrolyzing O-glycosyl compounds"/>
    <property type="evidence" value="ECO:0007669"/>
    <property type="project" value="InterPro"/>
</dbReference>
<evidence type="ECO:0000259" key="5">
    <source>
        <dbReference type="Pfam" id="PF24568"/>
    </source>
</evidence>
<feature type="domain" description="3D" evidence="4">
    <location>
        <begin position="322"/>
        <end position="381"/>
    </location>
</feature>
<dbReference type="SUPFAM" id="SSF50685">
    <property type="entry name" value="Barwin-like endoglucanases"/>
    <property type="match status" value="1"/>
</dbReference>
<gene>
    <name evidence="6" type="ORF">SAMN05216225_10241</name>
</gene>
<dbReference type="STRING" id="930117.SAMN05216225_10241"/>
<name>A0A1M5IHP4_9BACI</name>
<dbReference type="AlphaFoldDB" id="A0A1M5IHP4"/>
<dbReference type="InterPro" id="IPR010611">
    <property type="entry name" value="3D_dom"/>
</dbReference>
<protein>
    <submittedName>
        <fullName evidence="6">3D (Asp-Asp-Asp) domain-containing protein</fullName>
    </submittedName>
</protein>
<feature type="region of interest" description="Disordered" evidence="3">
    <location>
        <begin position="255"/>
        <end position="285"/>
    </location>
</feature>
<feature type="domain" description="Peptidoglycan hydrolase PcsB coiled-coil" evidence="5">
    <location>
        <begin position="100"/>
        <end position="173"/>
    </location>
</feature>
<dbReference type="RefSeq" id="WP_072890697.1">
    <property type="nucleotide sequence ID" value="NZ_FQVW01000024.1"/>
</dbReference>
<dbReference type="InterPro" id="IPR036908">
    <property type="entry name" value="RlpA-like_sf"/>
</dbReference>
<dbReference type="GO" id="GO:0009254">
    <property type="term" value="P:peptidoglycan turnover"/>
    <property type="evidence" value="ECO:0007669"/>
    <property type="project" value="InterPro"/>
</dbReference>
<dbReference type="CDD" id="cd22786">
    <property type="entry name" value="DPBB_YuiC-like"/>
    <property type="match status" value="1"/>
</dbReference>
<keyword evidence="7" id="KW-1185">Reference proteome</keyword>
<dbReference type="GO" id="GO:0019867">
    <property type="term" value="C:outer membrane"/>
    <property type="evidence" value="ECO:0007669"/>
    <property type="project" value="InterPro"/>
</dbReference>
<evidence type="ECO:0000256" key="1">
    <source>
        <dbReference type="ARBA" id="ARBA00022729"/>
    </source>
</evidence>
<dbReference type="Proteomes" id="UP000183988">
    <property type="component" value="Unassembled WGS sequence"/>
</dbReference>
<evidence type="ECO:0000256" key="3">
    <source>
        <dbReference type="SAM" id="MobiDB-lite"/>
    </source>
</evidence>
<dbReference type="Pfam" id="PF06725">
    <property type="entry name" value="3D"/>
    <property type="match status" value="1"/>
</dbReference>
<dbReference type="PROSITE" id="PS51257">
    <property type="entry name" value="PROKAR_LIPOPROTEIN"/>
    <property type="match status" value="1"/>
</dbReference>
<keyword evidence="2" id="KW-0175">Coiled coil</keyword>
<proteinExistence type="predicted"/>